<gene>
    <name evidence="3" type="ORF">PMAYCL1PPCAC_08749</name>
</gene>
<sequence>LAFTPKATVQAALPLAALEMTRNGGYGREHEEAATIVFSLAVLSILITAPLGAALIRATAPMLLTKDTVEKKEED</sequence>
<feature type="non-terminal residue" evidence="3">
    <location>
        <position position="75"/>
    </location>
</feature>
<keyword evidence="2" id="KW-0812">Transmembrane</keyword>
<dbReference type="InterPro" id="IPR051843">
    <property type="entry name" value="CPA1_transporter"/>
</dbReference>
<proteinExistence type="inferred from homology"/>
<dbReference type="EMBL" id="BTRK01000002">
    <property type="protein sequence ID" value="GMR38554.1"/>
    <property type="molecule type" value="Genomic_DNA"/>
</dbReference>
<dbReference type="GO" id="GO:0098662">
    <property type="term" value="P:inorganic cation transmembrane transport"/>
    <property type="evidence" value="ECO:0007669"/>
    <property type="project" value="TreeGrafter"/>
</dbReference>
<organism evidence="3 4">
    <name type="scientific">Pristionchus mayeri</name>
    <dbReference type="NCBI Taxonomy" id="1317129"/>
    <lineage>
        <taxon>Eukaryota</taxon>
        <taxon>Metazoa</taxon>
        <taxon>Ecdysozoa</taxon>
        <taxon>Nematoda</taxon>
        <taxon>Chromadorea</taxon>
        <taxon>Rhabditida</taxon>
        <taxon>Rhabditina</taxon>
        <taxon>Diplogasteromorpha</taxon>
        <taxon>Diplogasteroidea</taxon>
        <taxon>Neodiplogasteridae</taxon>
        <taxon>Pristionchus</taxon>
    </lineage>
</organism>
<keyword evidence="2" id="KW-1133">Transmembrane helix</keyword>
<dbReference type="PANTHER" id="PTHR31102">
    <property type="match status" value="1"/>
</dbReference>
<comment type="caution">
    <text evidence="3">The sequence shown here is derived from an EMBL/GenBank/DDBJ whole genome shotgun (WGS) entry which is preliminary data.</text>
</comment>
<evidence type="ECO:0000313" key="3">
    <source>
        <dbReference type="EMBL" id="GMR38554.1"/>
    </source>
</evidence>
<evidence type="ECO:0000256" key="1">
    <source>
        <dbReference type="ARBA" id="ARBA00007367"/>
    </source>
</evidence>
<accession>A0AAN5CDD6</accession>
<dbReference type="PANTHER" id="PTHR31102:SF1">
    <property type="entry name" value="CATION_H+ EXCHANGER DOMAIN-CONTAINING PROTEIN"/>
    <property type="match status" value="1"/>
</dbReference>
<protein>
    <submittedName>
        <fullName evidence="3">Uncharacterized protein</fullName>
    </submittedName>
</protein>
<keyword evidence="2" id="KW-0472">Membrane</keyword>
<dbReference type="AlphaFoldDB" id="A0AAN5CDD6"/>
<reference evidence="4" key="1">
    <citation type="submission" date="2022-10" db="EMBL/GenBank/DDBJ databases">
        <title>Genome assembly of Pristionchus species.</title>
        <authorList>
            <person name="Yoshida K."/>
            <person name="Sommer R.J."/>
        </authorList>
    </citation>
    <scope>NUCLEOTIDE SEQUENCE [LARGE SCALE GENOMIC DNA]</scope>
    <source>
        <strain evidence="4">RS5460</strain>
    </source>
</reference>
<evidence type="ECO:0000313" key="4">
    <source>
        <dbReference type="Proteomes" id="UP001328107"/>
    </source>
</evidence>
<name>A0AAN5CDD6_9BILA</name>
<comment type="similarity">
    <text evidence="1">Belongs to the monovalent cation:proton antiporter 1 (CPA1) transporter (TC 2.A.36) family.</text>
</comment>
<evidence type="ECO:0000256" key="2">
    <source>
        <dbReference type="SAM" id="Phobius"/>
    </source>
</evidence>
<feature type="non-terminal residue" evidence="3">
    <location>
        <position position="1"/>
    </location>
</feature>
<dbReference type="Proteomes" id="UP001328107">
    <property type="component" value="Unassembled WGS sequence"/>
</dbReference>
<keyword evidence="4" id="KW-1185">Reference proteome</keyword>
<feature type="transmembrane region" description="Helical" evidence="2">
    <location>
        <begin position="33"/>
        <end position="56"/>
    </location>
</feature>